<evidence type="ECO:0000256" key="4">
    <source>
        <dbReference type="ARBA" id="ARBA00022729"/>
    </source>
</evidence>
<keyword evidence="7" id="KW-0119">Carbohydrate metabolism</keyword>
<evidence type="ECO:0000256" key="6">
    <source>
        <dbReference type="ARBA" id="ARBA00023026"/>
    </source>
</evidence>
<dbReference type="InterPro" id="IPR036861">
    <property type="entry name" value="Endochitinase-like_sf"/>
</dbReference>
<evidence type="ECO:0000256" key="8">
    <source>
        <dbReference type="ARBA" id="ARBA00023285"/>
    </source>
</evidence>
<dbReference type="GeneID" id="38117285"/>
<dbReference type="Gene3D" id="3.30.60.10">
    <property type="entry name" value="Endochitinase-like"/>
    <property type="match status" value="2"/>
</dbReference>
<dbReference type="PANTHER" id="PTHR46471:SF2">
    <property type="entry name" value="CHITIN DEACETYLASE-RELATED"/>
    <property type="match status" value="1"/>
</dbReference>
<keyword evidence="8" id="KW-0170">Cobalt</keyword>
<keyword evidence="6" id="KW-0843">Virulence</keyword>
<keyword evidence="9" id="KW-1015">Disulfide bond</keyword>
<dbReference type="PANTHER" id="PTHR46471">
    <property type="entry name" value="CHITIN DEACETYLASE"/>
    <property type="match status" value="1"/>
</dbReference>
<keyword evidence="11" id="KW-1133">Transmembrane helix</keyword>
<protein>
    <recommendedName>
        <fullName evidence="12">Chitin-binding type-1 domain-containing protein</fullName>
    </recommendedName>
</protein>
<gene>
    <name evidence="13" type="ORF">DSM5745_06915</name>
</gene>
<keyword evidence="11" id="KW-0812">Transmembrane</keyword>
<dbReference type="EMBL" id="PVWQ01000008">
    <property type="protein sequence ID" value="RDW74253.1"/>
    <property type="molecule type" value="Genomic_DNA"/>
</dbReference>
<dbReference type="OrthoDB" id="5985073at2759"/>
<dbReference type="InterPro" id="IPR001002">
    <property type="entry name" value="Chitin-bd_1"/>
</dbReference>
<evidence type="ECO:0000259" key="12">
    <source>
        <dbReference type="PROSITE" id="PS50941"/>
    </source>
</evidence>
<reference evidence="13 14" key="1">
    <citation type="journal article" date="2018" name="IMA Fungus">
        <title>IMA Genome-F 9: Draft genome sequence of Annulohypoxylon stygium, Aspergillus mulundensis, Berkeleyomyces basicola (syn. Thielaviopsis basicola), Ceratocystis smalleyi, two Cercospora beticola strains, Coleophoma cylindrospora, Fusarium fracticaudum, Phialophora cf. hyalina, and Morchella septimelata.</title>
        <authorList>
            <person name="Wingfield B.D."/>
            <person name="Bills G.F."/>
            <person name="Dong Y."/>
            <person name="Huang W."/>
            <person name="Nel W.J."/>
            <person name="Swalarsk-Parry B.S."/>
            <person name="Vaghefi N."/>
            <person name="Wilken P.M."/>
            <person name="An Z."/>
            <person name="de Beer Z.W."/>
            <person name="De Vos L."/>
            <person name="Chen L."/>
            <person name="Duong T.A."/>
            <person name="Gao Y."/>
            <person name="Hammerbacher A."/>
            <person name="Kikkert J.R."/>
            <person name="Li Y."/>
            <person name="Li H."/>
            <person name="Li K."/>
            <person name="Li Q."/>
            <person name="Liu X."/>
            <person name="Ma X."/>
            <person name="Naidoo K."/>
            <person name="Pethybridge S.J."/>
            <person name="Sun J."/>
            <person name="Steenkamp E.T."/>
            <person name="van der Nest M.A."/>
            <person name="van Wyk S."/>
            <person name="Wingfield M.J."/>
            <person name="Xiong C."/>
            <person name="Yue Q."/>
            <person name="Zhang X."/>
        </authorList>
    </citation>
    <scope>NUCLEOTIDE SEQUENCE [LARGE SCALE GENOMIC DNA]</scope>
    <source>
        <strain evidence="13 14">DSM 5745</strain>
    </source>
</reference>
<evidence type="ECO:0000256" key="10">
    <source>
        <dbReference type="SAM" id="MobiDB-lite"/>
    </source>
</evidence>
<feature type="compositionally biased region" description="Low complexity" evidence="10">
    <location>
        <begin position="132"/>
        <end position="164"/>
    </location>
</feature>
<dbReference type="CDD" id="cd11618">
    <property type="entry name" value="ChtBD1_1"/>
    <property type="match status" value="1"/>
</dbReference>
<keyword evidence="3" id="KW-0479">Metal-binding</keyword>
<comment type="caution">
    <text evidence="9">Lacks conserved residue(s) required for the propagation of feature annotation.</text>
</comment>
<feature type="transmembrane region" description="Helical" evidence="11">
    <location>
        <begin position="179"/>
        <end position="203"/>
    </location>
</feature>
<feature type="domain" description="Chitin-binding type-1" evidence="12">
    <location>
        <begin position="73"/>
        <end position="121"/>
    </location>
</feature>
<evidence type="ECO:0000256" key="11">
    <source>
        <dbReference type="SAM" id="Phobius"/>
    </source>
</evidence>
<dbReference type="STRING" id="1810919.A0A3D8RJM6"/>
<dbReference type="AlphaFoldDB" id="A0A3D8RJM6"/>
<evidence type="ECO:0000256" key="9">
    <source>
        <dbReference type="PROSITE-ProRule" id="PRU00261"/>
    </source>
</evidence>
<comment type="cofactor">
    <cofactor evidence="1">
        <name>Co(2+)</name>
        <dbReference type="ChEBI" id="CHEBI:48828"/>
    </cofactor>
</comment>
<keyword evidence="2 9" id="KW-0147">Chitin-binding</keyword>
<accession>A0A3D8RJM6</accession>
<evidence type="ECO:0000313" key="14">
    <source>
        <dbReference type="Proteomes" id="UP000256690"/>
    </source>
</evidence>
<feature type="domain" description="Chitin-binding type-1" evidence="12">
    <location>
        <begin position="16"/>
        <end position="64"/>
    </location>
</feature>
<evidence type="ECO:0000313" key="13">
    <source>
        <dbReference type="EMBL" id="RDW74253.1"/>
    </source>
</evidence>
<dbReference type="RefSeq" id="XP_026602021.1">
    <property type="nucleotide sequence ID" value="XM_026748931.1"/>
</dbReference>
<feature type="disulfide bond" evidence="9">
    <location>
        <begin position="94"/>
        <end position="108"/>
    </location>
</feature>
<dbReference type="Pfam" id="PF00187">
    <property type="entry name" value="Chitin_bind_1"/>
    <property type="match status" value="1"/>
</dbReference>
<proteinExistence type="predicted"/>
<comment type="caution">
    <text evidence="13">The sequence shown here is derived from an EMBL/GenBank/DDBJ whole genome shotgun (WGS) entry which is preliminary data.</text>
</comment>
<dbReference type="SUPFAM" id="SSF57016">
    <property type="entry name" value="Plant lectins/antimicrobial peptides"/>
    <property type="match status" value="2"/>
</dbReference>
<evidence type="ECO:0000256" key="1">
    <source>
        <dbReference type="ARBA" id="ARBA00001941"/>
    </source>
</evidence>
<evidence type="ECO:0000256" key="2">
    <source>
        <dbReference type="ARBA" id="ARBA00022669"/>
    </source>
</evidence>
<keyword evidence="11" id="KW-0472">Membrane</keyword>
<dbReference type="GO" id="GO:0016787">
    <property type="term" value="F:hydrolase activity"/>
    <property type="evidence" value="ECO:0007669"/>
    <property type="project" value="UniProtKB-KW"/>
</dbReference>
<name>A0A3D8RJM6_9EURO</name>
<evidence type="ECO:0000256" key="3">
    <source>
        <dbReference type="ARBA" id="ARBA00022723"/>
    </source>
</evidence>
<dbReference type="GO" id="GO:0008061">
    <property type="term" value="F:chitin binding"/>
    <property type="evidence" value="ECO:0007669"/>
    <property type="project" value="UniProtKB-UniRule"/>
</dbReference>
<sequence length="261" mass="25880">MSTVPVQNSNSNVSQDGNCGANSDSSATCLGSTFGDCCSEKGYCGSTDAYCAVGCQLSFGECNDASEQTVSNTGSCGATLTSNVTCLGSTWGDCCSEKGYCGGNASYCGTGCQAMFGSCGLDATTTAATVTSTSTSSSTSSSASSSSSSTSATSSPASSATPTSDPEGSGGDGGLSKGAIAGISVGSAVGGLAIIALLVWLLFFRRKKASGSDDTADLVKQPVPVYGEMPGQGMHEMDGGRKPTYEMEARAPNRAPVELHG</sequence>
<dbReference type="PROSITE" id="PS50941">
    <property type="entry name" value="CHIT_BIND_I_2"/>
    <property type="match status" value="2"/>
</dbReference>
<keyword evidence="4" id="KW-0732">Signal</keyword>
<evidence type="ECO:0000256" key="7">
    <source>
        <dbReference type="ARBA" id="ARBA00023277"/>
    </source>
</evidence>
<dbReference type="GO" id="GO:0046872">
    <property type="term" value="F:metal ion binding"/>
    <property type="evidence" value="ECO:0007669"/>
    <property type="project" value="UniProtKB-KW"/>
</dbReference>
<keyword evidence="5" id="KW-0378">Hydrolase</keyword>
<dbReference type="Proteomes" id="UP000256690">
    <property type="component" value="Unassembled WGS sequence"/>
</dbReference>
<keyword evidence="14" id="KW-1185">Reference proteome</keyword>
<feature type="region of interest" description="Disordered" evidence="10">
    <location>
        <begin position="132"/>
        <end position="173"/>
    </location>
</feature>
<evidence type="ECO:0000256" key="5">
    <source>
        <dbReference type="ARBA" id="ARBA00022801"/>
    </source>
</evidence>
<organism evidence="13 14">
    <name type="scientific">Aspergillus mulundensis</name>
    <dbReference type="NCBI Taxonomy" id="1810919"/>
    <lineage>
        <taxon>Eukaryota</taxon>
        <taxon>Fungi</taxon>
        <taxon>Dikarya</taxon>
        <taxon>Ascomycota</taxon>
        <taxon>Pezizomycotina</taxon>
        <taxon>Eurotiomycetes</taxon>
        <taxon>Eurotiomycetidae</taxon>
        <taxon>Eurotiales</taxon>
        <taxon>Aspergillaceae</taxon>
        <taxon>Aspergillus</taxon>
        <taxon>Aspergillus subgen. Nidulantes</taxon>
    </lineage>
</organism>
<feature type="disulfide bond" evidence="9">
    <location>
        <begin position="37"/>
        <end position="51"/>
    </location>
</feature>